<keyword evidence="2" id="KW-1185">Reference proteome</keyword>
<accession>A0A4S1WEX7</accession>
<reference evidence="1 2" key="1">
    <citation type="submission" date="2019-04" db="EMBL/GenBank/DDBJ databases">
        <title>Sphingomonas psychrotolerans sp. nov., isolated from soil in the Tianshan Mountains, Xinjiang, China.</title>
        <authorList>
            <person name="Luo Y."/>
            <person name="Sheng H."/>
        </authorList>
    </citation>
    <scope>NUCLEOTIDE SEQUENCE [LARGE SCALE GENOMIC DNA]</scope>
    <source>
        <strain evidence="1 2">KIS18-15</strain>
    </source>
</reference>
<evidence type="ECO:0000313" key="1">
    <source>
        <dbReference type="EMBL" id="TGX39306.1"/>
    </source>
</evidence>
<gene>
    <name evidence="1" type="ORF">E5A74_17485</name>
</gene>
<name>A0A4S1WEX7_9SPHN</name>
<evidence type="ECO:0000313" key="2">
    <source>
        <dbReference type="Proteomes" id="UP000309848"/>
    </source>
</evidence>
<sequence>MLLPMNMPAEIHRTDDAIAGDSRVARGPLVIMAHGLLAIAAERRSGFTIRSPLGEFSAEQVEEALRRWSVPPARHD</sequence>
<proteinExistence type="predicted"/>
<dbReference type="OrthoDB" id="7577447at2"/>
<organism evidence="1 2">
    <name type="scientific">Sphingomonas naasensis</name>
    <dbReference type="NCBI Taxonomy" id="1344951"/>
    <lineage>
        <taxon>Bacteria</taxon>
        <taxon>Pseudomonadati</taxon>
        <taxon>Pseudomonadota</taxon>
        <taxon>Alphaproteobacteria</taxon>
        <taxon>Sphingomonadales</taxon>
        <taxon>Sphingomonadaceae</taxon>
        <taxon>Sphingomonas</taxon>
    </lineage>
</organism>
<dbReference type="AlphaFoldDB" id="A0A4S1WEX7"/>
<dbReference type="EMBL" id="SRXU01000008">
    <property type="protein sequence ID" value="TGX39306.1"/>
    <property type="molecule type" value="Genomic_DNA"/>
</dbReference>
<dbReference type="Proteomes" id="UP000309848">
    <property type="component" value="Unassembled WGS sequence"/>
</dbReference>
<dbReference type="RefSeq" id="WP_135986915.1">
    <property type="nucleotide sequence ID" value="NZ_JAASQM010000001.1"/>
</dbReference>
<protein>
    <submittedName>
        <fullName evidence="1">Uncharacterized protein</fullName>
    </submittedName>
</protein>
<comment type="caution">
    <text evidence="1">The sequence shown here is derived from an EMBL/GenBank/DDBJ whole genome shotgun (WGS) entry which is preliminary data.</text>
</comment>